<dbReference type="InterPro" id="IPR003695">
    <property type="entry name" value="Ppx_GppA_N"/>
</dbReference>
<dbReference type="InterPro" id="IPR048951">
    <property type="entry name" value="Ppx_C"/>
</dbReference>
<gene>
    <name evidence="3" type="ORF">C7I55_22480</name>
</gene>
<evidence type="ECO:0000313" key="3">
    <source>
        <dbReference type="EMBL" id="PSJ37291.1"/>
    </source>
</evidence>
<name>A0A2P7QH39_9SPHN</name>
<feature type="domain" description="Ppx/GppA phosphatase N-terminal" evidence="1">
    <location>
        <begin position="34"/>
        <end position="309"/>
    </location>
</feature>
<accession>A0A2P7QH39</accession>
<dbReference type="PANTHER" id="PTHR30005">
    <property type="entry name" value="EXOPOLYPHOSPHATASE"/>
    <property type="match status" value="1"/>
</dbReference>
<dbReference type="Gene3D" id="3.30.420.40">
    <property type="match status" value="1"/>
</dbReference>
<dbReference type="OrthoDB" id="3698573at2"/>
<dbReference type="SUPFAM" id="SSF53067">
    <property type="entry name" value="Actin-like ATPase domain"/>
    <property type="match status" value="2"/>
</dbReference>
<feature type="domain" description="Exopolyphosphatase C-terminal" evidence="2">
    <location>
        <begin position="353"/>
        <end position="496"/>
    </location>
</feature>
<comment type="caution">
    <text evidence="3">The sequence shown here is derived from an EMBL/GenBank/DDBJ whole genome shotgun (WGS) entry which is preliminary data.</text>
</comment>
<dbReference type="InterPro" id="IPR050273">
    <property type="entry name" value="GppA/Ppx_hydrolase"/>
</dbReference>
<dbReference type="Pfam" id="PF21697">
    <property type="entry name" value="Ppx_C"/>
    <property type="match status" value="1"/>
</dbReference>
<evidence type="ECO:0000259" key="1">
    <source>
        <dbReference type="Pfam" id="PF02541"/>
    </source>
</evidence>
<dbReference type="CDD" id="cd24052">
    <property type="entry name" value="ASKHA_NBD_HpPPX-GppA-like"/>
    <property type="match status" value="1"/>
</dbReference>
<dbReference type="GO" id="GO:0016462">
    <property type="term" value="F:pyrophosphatase activity"/>
    <property type="evidence" value="ECO:0007669"/>
    <property type="project" value="TreeGrafter"/>
</dbReference>
<dbReference type="EMBL" id="PXYI01000009">
    <property type="protein sequence ID" value="PSJ37291.1"/>
    <property type="molecule type" value="Genomic_DNA"/>
</dbReference>
<dbReference type="Proteomes" id="UP000241167">
    <property type="component" value="Unassembled WGS sequence"/>
</dbReference>
<organism evidence="3 4">
    <name type="scientific">Allosphingosinicella deserti</name>
    <dbReference type="NCBI Taxonomy" id="2116704"/>
    <lineage>
        <taxon>Bacteria</taxon>
        <taxon>Pseudomonadati</taxon>
        <taxon>Pseudomonadota</taxon>
        <taxon>Alphaproteobacteria</taxon>
        <taxon>Sphingomonadales</taxon>
        <taxon>Sphingomonadaceae</taxon>
        <taxon>Allosphingosinicella</taxon>
    </lineage>
</organism>
<dbReference type="AlphaFoldDB" id="A0A2P7QH39"/>
<dbReference type="Gene3D" id="3.30.420.150">
    <property type="entry name" value="Exopolyphosphatase. Domain 2"/>
    <property type="match status" value="1"/>
</dbReference>
<protein>
    <submittedName>
        <fullName evidence="3">Exopolyphosphatase</fullName>
    </submittedName>
</protein>
<dbReference type="SUPFAM" id="SSF109604">
    <property type="entry name" value="HD-domain/PDEase-like"/>
    <property type="match status" value="1"/>
</dbReference>
<keyword evidence="4" id="KW-1185">Reference proteome</keyword>
<reference evidence="3 4" key="1">
    <citation type="submission" date="2018-03" db="EMBL/GenBank/DDBJ databases">
        <title>The draft genome of Sphingosinicella sp. GL-C-18.</title>
        <authorList>
            <person name="Liu L."/>
            <person name="Li L."/>
            <person name="Liang L."/>
            <person name="Zhang X."/>
            <person name="Wang T."/>
        </authorList>
    </citation>
    <scope>NUCLEOTIDE SEQUENCE [LARGE SCALE GENOMIC DNA]</scope>
    <source>
        <strain evidence="3 4">GL-C-18</strain>
    </source>
</reference>
<evidence type="ECO:0000259" key="2">
    <source>
        <dbReference type="Pfam" id="PF21697"/>
    </source>
</evidence>
<dbReference type="PANTHER" id="PTHR30005:SF0">
    <property type="entry name" value="RETROGRADE REGULATION PROTEIN 2"/>
    <property type="match status" value="1"/>
</dbReference>
<proteinExistence type="predicted"/>
<sequence length="500" mass="53904">MAHPSRTVRIRKTVPHREPIAIIDIGSNSVRLVVYAGAPRTPTIIFNEKILAGLGASLAETGRLAPDAQERALAAMRRFKLLIGQMKVRRTWVVATAAARDAKNGEAFLDRIRALGFEPEVISGEMEGVLAGEGVLSGIPEAEGIIGDLGGGSLELAEVGGGKVRRSVSLPLGVLRIGEPDKKAETRVAATLRKALDETGLGSRGRGRPFYMVGGSWRALARLDLIATDYPLPITHQYAMAPSRPEELRKTIRLLDKADPKSIPTLTASRIPTLPAAKLVLSAIADELQPSELIVSSFGIREGLLYHRLSGKERLLDPLLEAAREAGRGLSRFGEHGDLLDAWIAPIFDDPPHHARLRLAACLLADVAWQAHPDFRAERGLEMALHGNWVGVDAPGRVMIAQALWANFGGGRSLPDKRVAALCSEAELERAALWGLAMRLGQRLSGGLAASLARSRLSCGKGILRLCLPKGEEALYGETVDRRFRRLAAALGNKTEVTTF</sequence>
<dbReference type="Gene3D" id="1.10.3210.10">
    <property type="entry name" value="Hypothetical protein af1432"/>
    <property type="match status" value="1"/>
</dbReference>
<dbReference type="InterPro" id="IPR043129">
    <property type="entry name" value="ATPase_NBD"/>
</dbReference>
<evidence type="ECO:0000313" key="4">
    <source>
        <dbReference type="Proteomes" id="UP000241167"/>
    </source>
</evidence>
<dbReference type="Pfam" id="PF02541">
    <property type="entry name" value="Ppx-GppA"/>
    <property type="match status" value="1"/>
</dbReference>